<accession>A0A812E1U2</accession>
<comment type="caution">
    <text evidence="2">The sequence shown here is derived from an EMBL/GenBank/DDBJ whole genome shotgun (WGS) entry which is preliminary data.</text>
</comment>
<organism evidence="2 3">
    <name type="scientific">Acanthosepion pharaonis</name>
    <name type="common">Pharaoh cuttlefish</name>
    <name type="synonym">Sepia pharaonis</name>
    <dbReference type="NCBI Taxonomy" id="158019"/>
    <lineage>
        <taxon>Eukaryota</taxon>
        <taxon>Metazoa</taxon>
        <taxon>Spiralia</taxon>
        <taxon>Lophotrochozoa</taxon>
        <taxon>Mollusca</taxon>
        <taxon>Cephalopoda</taxon>
        <taxon>Coleoidea</taxon>
        <taxon>Decapodiformes</taxon>
        <taxon>Sepiida</taxon>
        <taxon>Sepiina</taxon>
        <taxon>Sepiidae</taxon>
        <taxon>Acanthosepion</taxon>
    </lineage>
</organism>
<feature type="transmembrane region" description="Helical" evidence="1">
    <location>
        <begin position="98"/>
        <end position="120"/>
    </location>
</feature>
<dbReference type="AlphaFoldDB" id="A0A812E1U2"/>
<gene>
    <name evidence="2" type="ORF">SPHA_64850</name>
</gene>
<evidence type="ECO:0000256" key="1">
    <source>
        <dbReference type="SAM" id="Phobius"/>
    </source>
</evidence>
<feature type="transmembrane region" description="Helical" evidence="1">
    <location>
        <begin position="204"/>
        <end position="221"/>
    </location>
</feature>
<evidence type="ECO:0000313" key="3">
    <source>
        <dbReference type="Proteomes" id="UP000597762"/>
    </source>
</evidence>
<keyword evidence="1" id="KW-0472">Membrane</keyword>
<protein>
    <submittedName>
        <fullName evidence="2">Uncharacterized protein</fullName>
    </submittedName>
</protein>
<keyword evidence="3" id="KW-1185">Reference proteome</keyword>
<proteinExistence type="predicted"/>
<evidence type="ECO:0000313" key="2">
    <source>
        <dbReference type="EMBL" id="CAE1313811.1"/>
    </source>
</evidence>
<dbReference type="EMBL" id="CAHIKZ030004677">
    <property type="protein sequence ID" value="CAE1313811.1"/>
    <property type="molecule type" value="Genomic_DNA"/>
</dbReference>
<reference evidence="2" key="1">
    <citation type="submission" date="2021-01" db="EMBL/GenBank/DDBJ databases">
        <authorList>
            <person name="Li R."/>
            <person name="Bekaert M."/>
        </authorList>
    </citation>
    <scope>NUCLEOTIDE SEQUENCE</scope>
    <source>
        <strain evidence="2">Farmed</strain>
    </source>
</reference>
<feature type="transmembrane region" description="Helical" evidence="1">
    <location>
        <begin position="140"/>
        <end position="164"/>
    </location>
</feature>
<dbReference type="Proteomes" id="UP000597762">
    <property type="component" value="Unassembled WGS sequence"/>
</dbReference>
<keyword evidence="1" id="KW-1133">Transmembrane helix</keyword>
<sequence>MGTSVSALPFNKKTTVLDMSTFENFLPGISEQPPFLWISLSKRRRHTEIAIMAQSVVSLQVMGTAKGVDFIFLIAKNESIFINRNSYKHKRRQETVDSFSQIFVFFSLYFCLFFSFLYLSHFLHLLLSFSPSFVFSPSSFVFFFLFFFSLFFRLFLSLLFLPLLSSFSFSSFSPSSFVFFFLFFFSLFFRLFLSLLFLPLLSSFSFSSFSSSSFVFFSIFVV</sequence>
<keyword evidence="1" id="KW-0812">Transmembrane</keyword>
<feature type="transmembrane region" description="Helical" evidence="1">
    <location>
        <begin position="176"/>
        <end position="198"/>
    </location>
</feature>
<name>A0A812E1U2_ACAPH</name>